<dbReference type="Proteomes" id="UP000539953">
    <property type="component" value="Unassembled WGS sequence"/>
</dbReference>
<organism evidence="2 3">
    <name type="scientific">Catenisphaera adipataccumulans</name>
    <dbReference type="NCBI Taxonomy" id="700500"/>
    <lineage>
        <taxon>Bacteria</taxon>
        <taxon>Bacillati</taxon>
        <taxon>Bacillota</taxon>
        <taxon>Erysipelotrichia</taxon>
        <taxon>Erysipelotrichales</taxon>
        <taxon>Erysipelotrichaceae</taxon>
        <taxon>Catenisphaera</taxon>
    </lineage>
</organism>
<keyword evidence="3" id="KW-1185">Reference proteome</keyword>
<comment type="caution">
    <text evidence="2">The sequence shown here is derived from an EMBL/GenBank/DDBJ whole genome shotgun (WGS) entry which is preliminary data.</text>
</comment>
<evidence type="ECO:0000313" key="2">
    <source>
        <dbReference type="EMBL" id="MBB5182800.1"/>
    </source>
</evidence>
<protein>
    <submittedName>
        <fullName evidence="2">NADPH-dependent glutamate synthase beta subunit-like oxidoreductase</fullName>
    </submittedName>
</protein>
<dbReference type="Gene3D" id="1.10.1060.10">
    <property type="entry name" value="Alpha-helical ferredoxin"/>
    <property type="match status" value="1"/>
</dbReference>
<accession>A0A7W8FWL4</accession>
<dbReference type="AlphaFoldDB" id="A0A7W8FWL4"/>
<evidence type="ECO:0000259" key="1">
    <source>
        <dbReference type="Pfam" id="PF14691"/>
    </source>
</evidence>
<dbReference type="GO" id="GO:0051536">
    <property type="term" value="F:iron-sulfur cluster binding"/>
    <property type="evidence" value="ECO:0007669"/>
    <property type="project" value="InterPro"/>
</dbReference>
<dbReference type="PANTHER" id="PTHR42783:SF3">
    <property type="entry name" value="GLUTAMATE SYNTHASE [NADPH] SMALL CHAIN-RELATED"/>
    <property type="match status" value="1"/>
</dbReference>
<feature type="domain" description="Dihydroprymidine dehydrogenase" evidence="1">
    <location>
        <begin position="19"/>
        <end position="86"/>
    </location>
</feature>
<name>A0A7W8FWL4_9FIRM</name>
<proteinExistence type="predicted"/>
<gene>
    <name evidence="2" type="ORF">HNQ47_000819</name>
</gene>
<reference evidence="2 3" key="1">
    <citation type="submission" date="2020-08" db="EMBL/GenBank/DDBJ databases">
        <title>Genomic Encyclopedia of Type Strains, Phase IV (KMG-IV): sequencing the most valuable type-strain genomes for metagenomic binning, comparative biology and taxonomic classification.</title>
        <authorList>
            <person name="Goeker M."/>
        </authorList>
    </citation>
    <scope>NUCLEOTIDE SEQUENCE [LARGE SCALE GENOMIC DNA]</scope>
    <source>
        <strain evidence="2 3">DSM 25799</strain>
    </source>
</reference>
<sequence>MPNMSLKKVPMPTQDADVRRTNFEEVAQGYTKAMAMEEATRCLHCKNQPCVSGCPVNIHIPDFIAQVKDGNMEEAYKVISLTSSLP</sequence>
<dbReference type="PANTHER" id="PTHR42783">
    <property type="entry name" value="GLUTAMATE SYNTHASE [NADPH] SMALL CHAIN"/>
    <property type="match status" value="1"/>
</dbReference>
<dbReference type="InterPro" id="IPR028261">
    <property type="entry name" value="DPD_II"/>
</dbReference>
<dbReference type="SUPFAM" id="SSF46548">
    <property type="entry name" value="alpha-helical ferredoxin"/>
    <property type="match status" value="1"/>
</dbReference>
<dbReference type="Pfam" id="PF14691">
    <property type="entry name" value="Fer4_20"/>
    <property type="match status" value="1"/>
</dbReference>
<dbReference type="EMBL" id="JACHHK010000002">
    <property type="protein sequence ID" value="MBB5182800.1"/>
    <property type="molecule type" value="Genomic_DNA"/>
</dbReference>
<evidence type="ECO:0000313" key="3">
    <source>
        <dbReference type="Proteomes" id="UP000539953"/>
    </source>
</evidence>
<dbReference type="InterPro" id="IPR009051">
    <property type="entry name" value="Helical_ferredxn"/>
</dbReference>
<feature type="non-terminal residue" evidence="2">
    <location>
        <position position="86"/>
    </location>
</feature>